<name>A0A644V261_9ZZZZ</name>
<evidence type="ECO:0008006" key="4">
    <source>
        <dbReference type="Google" id="ProtNLM"/>
    </source>
</evidence>
<evidence type="ECO:0000256" key="1">
    <source>
        <dbReference type="SAM" id="MobiDB-lite"/>
    </source>
</evidence>
<dbReference type="EMBL" id="VSSQ01000205">
    <property type="protein sequence ID" value="MPL85419.1"/>
    <property type="molecule type" value="Genomic_DNA"/>
</dbReference>
<organism evidence="3">
    <name type="scientific">bioreactor metagenome</name>
    <dbReference type="NCBI Taxonomy" id="1076179"/>
    <lineage>
        <taxon>unclassified sequences</taxon>
        <taxon>metagenomes</taxon>
        <taxon>ecological metagenomes</taxon>
    </lineage>
</organism>
<dbReference type="InterPro" id="IPR011330">
    <property type="entry name" value="Glyco_hydro/deAcase_b/a-brl"/>
</dbReference>
<dbReference type="PANTHER" id="PTHR30105:SF2">
    <property type="entry name" value="DIVERGENT POLYSACCHARIDE DEACETYLASE SUPERFAMILY"/>
    <property type="match status" value="1"/>
</dbReference>
<gene>
    <name evidence="3" type="ORF">SDC9_31387</name>
</gene>
<dbReference type="Gene3D" id="3.20.20.370">
    <property type="entry name" value="Glycoside hydrolase/deacetylase"/>
    <property type="match status" value="1"/>
</dbReference>
<keyword evidence="2" id="KW-1133">Transmembrane helix</keyword>
<evidence type="ECO:0000313" key="3">
    <source>
        <dbReference type="EMBL" id="MPL85419.1"/>
    </source>
</evidence>
<dbReference type="PANTHER" id="PTHR30105">
    <property type="entry name" value="UNCHARACTERIZED YIBQ-RELATED"/>
    <property type="match status" value="1"/>
</dbReference>
<reference evidence="3" key="1">
    <citation type="submission" date="2019-08" db="EMBL/GenBank/DDBJ databases">
        <authorList>
            <person name="Kucharzyk K."/>
            <person name="Murdoch R.W."/>
            <person name="Higgins S."/>
            <person name="Loffler F."/>
        </authorList>
    </citation>
    <scope>NUCLEOTIDE SEQUENCE</scope>
</reference>
<evidence type="ECO:0000256" key="2">
    <source>
        <dbReference type="SAM" id="Phobius"/>
    </source>
</evidence>
<keyword evidence="2" id="KW-0812">Transmembrane</keyword>
<comment type="caution">
    <text evidence="3">The sequence shown here is derived from an EMBL/GenBank/DDBJ whole genome shotgun (WGS) entry which is preliminary data.</text>
</comment>
<keyword evidence="2" id="KW-0472">Membrane</keyword>
<dbReference type="AlphaFoldDB" id="A0A644V261"/>
<feature type="transmembrane region" description="Helical" evidence="2">
    <location>
        <begin position="21"/>
        <end position="42"/>
    </location>
</feature>
<feature type="compositionally biased region" description="Basic and acidic residues" evidence="1">
    <location>
        <begin position="71"/>
        <end position="93"/>
    </location>
</feature>
<sequence>MARSKKTTSATHHTPKKKKTGGGLLLTIAVVAAVMLIGFLFVSHSNPDVEKRSLSEIVSEVIPKIPSAEKASTKESDLKEKAKPKQPVAKDSDSNQNKVQHKKLSGSLAVVVDDCGYDLEPVEILSALPIDMTFSILPFKTNSSAALKIIKNNGKTPMLHLPMEPMDAGQASETRMVSVAMTKEQVQNYTKEAINSLPGIKGVNNHQGSRATSNPATMRAVLEVLQSKGLFFIDSRTLAASVGYKMSREMGISTGFNSRFLDNSSDVDEIKKQIWAAAEIADKYGSIIVICHARENTAKAWSECYKEVQGSGIKFVPVSTLLT</sequence>
<dbReference type="SUPFAM" id="SSF88713">
    <property type="entry name" value="Glycoside hydrolase/deacetylase"/>
    <property type="match status" value="1"/>
</dbReference>
<proteinExistence type="predicted"/>
<dbReference type="Pfam" id="PF04748">
    <property type="entry name" value="Polysacc_deac_2"/>
    <property type="match status" value="1"/>
</dbReference>
<dbReference type="CDD" id="cd10936">
    <property type="entry name" value="CE4_DAC2"/>
    <property type="match status" value="1"/>
</dbReference>
<dbReference type="GO" id="GO:0005975">
    <property type="term" value="P:carbohydrate metabolic process"/>
    <property type="evidence" value="ECO:0007669"/>
    <property type="project" value="InterPro"/>
</dbReference>
<protein>
    <recommendedName>
        <fullName evidence="4">Divergent polysaccharide deacetylase</fullName>
    </recommendedName>
</protein>
<dbReference type="InterPro" id="IPR006837">
    <property type="entry name" value="Divergent_DAC"/>
</dbReference>
<accession>A0A644V261</accession>
<feature type="region of interest" description="Disordered" evidence="1">
    <location>
        <begin position="68"/>
        <end position="100"/>
    </location>
</feature>